<reference evidence="1 2" key="1">
    <citation type="submission" date="2021-05" db="EMBL/GenBank/DDBJ databases">
        <title>Draft genomes of marine bacteria isolated from model chitin particles.</title>
        <authorList>
            <person name="Datta M.S."/>
            <person name="Schwartzman J.A."/>
            <person name="Cordero O."/>
        </authorList>
    </citation>
    <scope>NUCLEOTIDE SEQUENCE [LARGE SCALE GENOMIC DNA]</scope>
    <source>
        <strain evidence="1 2">4E07</strain>
    </source>
</reference>
<evidence type="ECO:0000313" key="2">
    <source>
        <dbReference type="Proteomes" id="UP000763802"/>
    </source>
</evidence>
<accession>A0ABS5WWC0</accession>
<comment type="caution">
    <text evidence="1">The sequence shown here is derived from an EMBL/GenBank/DDBJ whole genome shotgun (WGS) entry which is preliminary data.</text>
</comment>
<dbReference type="EMBL" id="JAHHDY010000018">
    <property type="protein sequence ID" value="MBT3142919.1"/>
    <property type="molecule type" value="Genomic_DNA"/>
</dbReference>
<evidence type="ECO:0000313" key="1">
    <source>
        <dbReference type="EMBL" id="MBT3142919.1"/>
    </source>
</evidence>
<protein>
    <submittedName>
        <fullName evidence="1">Uncharacterized protein</fullName>
    </submittedName>
</protein>
<proteinExistence type="predicted"/>
<gene>
    <name evidence="1" type="ORF">KL867_17760</name>
</gene>
<organism evidence="1 2">
    <name type="scientific">Falsiruegeria litorea</name>
    <dbReference type="NCBI Taxonomy" id="1280831"/>
    <lineage>
        <taxon>Bacteria</taxon>
        <taxon>Pseudomonadati</taxon>
        <taxon>Pseudomonadota</taxon>
        <taxon>Alphaproteobacteria</taxon>
        <taxon>Rhodobacterales</taxon>
        <taxon>Roseobacteraceae</taxon>
        <taxon>Falsiruegeria</taxon>
    </lineage>
</organism>
<keyword evidence="2" id="KW-1185">Reference proteome</keyword>
<name>A0ABS5WWC0_9RHOB</name>
<dbReference type="RefSeq" id="WP_215194132.1">
    <property type="nucleotide sequence ID" value="NZ_JAHHDY010000018.1"/>
</dbReference>
<sequence length="310" mass="33979">MNLIEAMAVSEADIHASNIPTLDHPAYGAGATYAKGDRVCALKAYKVGVVDLMGQHVFESAVDTNLGNDPVSDDGSNWLAIGPTNRLRAFDGTIGSGSSNAGTVEFTVHTDRTCDALALFGVRGGTVRVQVFTNAMVEIWDNTYSLFDPIEIADQFDFWFAEREFTRAFLISGMPRGPDRFVKVTVDAGTGIAEIGALVLGTQMNLGITQAGTSVDFRDFSELNEDQYGHIAPVGREKIRLVKFRFSYETENQERILRRVMRNSGRLVVAYQDLDAERFGTLVYGLINDLELPGEAVFSTGRLDMRGVVE</sequence>
<dbReference type="Proteomes" id="UP000763802">
    <property type="component" value="Unassembled WGS sequence"/>
</dbReference>